<dbReference type="SUPFAM" id="SSF82784">
    <property type="entry name" value="OsmC-like"/>
    <property type="match status" value="1"/>
</dbReference>
<dbReference type="InterPro" id="IPR003718">
    <property type="entry name" value="OsmC/Ohr_fam"/>
</dbReference>
<dbReference type="AlphaFoldDB" id="A0A0E1X6F3"/>
<dbReference type="PANTHER" id="PTHR42830">
    <property type="entry name" value="OSMOTICALLY INDUCIBLE FAMILY PROTEIN"/>
    <property type="match status" value="1"/>
</dbReference>
<evidence type="ECO:0000313" key="1">
    <source>
        <dbReference type="EMBL" id="EFH94348.1"/>
    </source>
</evidence>
<dbReference type="NCBIfam" id="TIGR03563">
    <property type="entry name" value="perox_SACOL1771"/>
    <property type="match status" value="1"/>
</dbReference>
<proteinExistence type="predicted"/>
<reference evidence="1" key="1">
    <citation type="submission" date="2010-05" db="EMBL/GenBank/DDBJ databases">
        <authorList>
            <person name="Muzny D."/>
            <person name="Qin X."/>
            <person name="Buhay C."/>
            <person name="Dugan-Rocha S."/>
            <person name="Ding Y."/>
            <person name="Chen G."/>
            <person name="Hawes A."/>
            <person name="Holder M."/>
            <person name="Jhangiani S."/>
            <person name="Johnson A."/>
            <person name="Khan Z."/>
            <person name="Li Z."/>
            <person name="Liu W."/>
            <person name="Liu X."/>
            <person name="Perez L."/>
            <person name="Shen H."/>
            <person name="Wang Q."/>
            <person name="Watt J."/>
            <person name="Xi L."/>
            <person name="Xin Y."/>
            <person name="Zhou J."/>
            <person name="Deng J."/>
            <person name="Jiang H."/>
            <person name="Liu Y."/>
            <person name="Qu J."/>
            <person name="Song X.-Z."/>
            <person name="Zhang L."/>
            <person name="Villasana D."/>
            <person name="Johnson A."/>
            <person name="Liu J."/>
            <person name="Liyanage D."/>
            <person name="Lorensuhewa L."/>
            <person name="Robinson T."/>
            <person name="Song A."/>
            <person name="Song B.-B."/>
            <person name="Dinh H."/>
            <person name="Thornton R."/>
            <person name="Coyle M."/>
            <person name="Francisco L."/>
            <person name="Jackson L."/>
            <person name="Javaid M."/>
            <person name="Korchina V."/>
            <person name="Kovar C."/>
            <person name="Mata R."/>
            <person name="Mathew T."/>
            <person name="Ngo R."/>
            <person name="Nguyen L."/>
            <person name="Nguyen N."/>
            <person name="Okwuonu G."/>
            <person name="Ongeri F."/>
            <person name="Pham C."/>
            <person name="Simmons D."/>
            <person name="Wilczek-Boney K."/>
            <person name="Hale W."/>
            <person name="Jakkamsetti A."/>
            <person name="Pham P."/>
            <person name="Ruth R."/>
            <person name="San Lucas F."/>
            <person name="Warren J."/>
            <person name="Zhang J."/>
            <person name="Zhao Z."/>
            <person name="Zhou C."/>
            <person name="Zhu D."/>
            <person name="Lee S."/>
            <person name="Bess C."/>
            <person name="Blankenburg K."/>
            <person name="Forbes L."/>
            <person name="Fu Q."/>
            <person name="Gubbala S."/>
            <person name="Hirani K."/>
            <person name="Jayaseelan J.C."/>
            <person name="Lara F."/>
            <person name="Munidasa M."/>
            <person name="Palculict T."/>
            <person name="Patil S."/>
            <person name="Pu L.-L."/>
            <person name="Saada N."/>
            <person name="Tang L."/>
            <person name="Weissenberger G."/>
            <person name="Zhu Y."/>
            <person name="Hemphill L."/>
            <person name="Shang Y."/>
            <person name="Youmans B."/>
            <person name="Ayvaz T."/>
            <person name="Ross M."/>
            <person name="Santibanez J."/>
            <person name="Aqrawi P."/>
            <person name="Gross S."/>
            <person name="Joshi V."/>
            <person name="Fowler G."/>
            <person name="Nazareth L."/>
            <person name="Reid J."/>
            <person name="Worley K."/>
            <person name="Petrosino J."/>
            <person name="Highlander S."/>
            <person name="Gibbs R."/>
        </authorList>
    </citation>
    <scope>NUCLEOTIDE SEQUENCE [LARGE SCALE GENOMIC DNA]</scope>
    <source>
        <strain evidence="1">MN8</strain>
    </source>
</reference>
<dbReference type="Proteomes" id="UP000003455">
    <property type="component" value="Chromosome"/>
</dbReference>
<accession>A0A0E1X6F3</accession>
<sequence length="166" mass="18356">MINYSKIKLSQLYWRLKQLHQHDFKVKTSWQGGRNNVGNVQGDILSENISIPASLGGVGIGTNPDEMLVSAASSCYIISLAATLERAKFTDISIEQQSIGTACLNNGKFSMSKIVHHPHIQIPSDQIAQLEKRLPKLITIADNNCMISNAVRNNVDIKIYPIIQAK</sequence>
<dbReference type="InterPro" id="IPR036102">
    <property type="entry name" value="OsmC/Ohrsf"/>
</dbReference>
<dbReference type="EMBL" id="ACJA02000004">
    <property type="protein sequence ID" value="EFH94348.1"/>
    <property type="molecule type" value="Genomic_DNA"/>
</dbReference>
<dbReference type="InterPro" id="IPR015946">
    <property type="entry name" value="KH_dom-like_a/b"/>
</dbReference>
<name>A0A0E1X6F3_STAAU</name>
<dbReference type="InterPro" id="IPR052707">
    <property type="entry name" value="OsmC_Ohr_Peroxiredoxin"/>
</dbReference>
<dbReference type="InterPro" id="IPR019905">
    <property type="entry name" value="OsmC-like_firmicutes"/>
</dbReference>
<dbReference type="Gene3D" id="3.30.300.20">
    <property type="match status" value="1"/>
</dbReference>
<organism evidence="1">
    <name type="scientific">Staphylococcus aureus subsp. aureus MN8</name>
    <dbReference type="NCBI Taxonomy" id="548470"/>
    <lineage>
        <taxon>Bacteria</taxon>
        <taxon>Bacillati</taxon>
        <taxon>Bacillota</taxon>
        <taxon>Bacilli</taxon>
        <taxon>Bacillales</taxon>
        <taxon>Staphylococcaceae</taxon>
        <taxon>Staphylococcus</taxon>
    </lineage>
</organism>
<gene>
    <name evidence="1" type="ORF">HMPREF0769_11969</name>
</gene>
<protein>
    <submittedName>
        <fullName evidence="1">Peroxiredoxin, SACOL1771 subfamily</fullName>
    </submittedName>
</protein>
<dbReference type="PANTHER" id="PTHR42830:SF2">
    <property type="entry name" value="OSMC_OHR FAMILY PROTEIN"/>
    <property type="match status" value="1"/>
</dbReference>
<dbReference type="Pfam" id="PF02566">
    <property type="entry name" value="OsmC"/>
    <property type="match status" value="1"/>
</dbReference>
<comment type="caution">
    <text evidence="1">The sequence shown here is derived from an EMBL/GenBank/DDBJ whole genome shotgun (WGS) entry which is preliminary data.</text>
</comment>
<dbReference type="HOGENOM" id="CLU_105860_3_0_9"/>